<dbReference type="HOGENOM" id="CLU_1904346_0_0_5"/>
<keyword evidence="3" id="KW-1185">Reference proteome</keyword>
<accession>Q1YFR7</accession>
<dbReference type="Pfam" id="PF11154">
    <property type="entry name" value="DUF2934"/>
    <property type="match status" value="1"/>
</dbReference>
<protein>
    <recommendedName>
        <fullName evidence="4">DUF2934 domain-containing protein</fullName>
    </recommendedName>
</protein>
<evidence type="ECO:0000313" key="2">
    <source>
        <dbReference type="EMBL" id="EAS48906.1"/>
    </source>
</evidence>
<dbReference type="AlphaFoldDB" id="Q1YFR7"/>
<evidence type="ECO:0008006" key="4">
    <source>
        <dbReference type="Google" id="ProtNLM"/>
    </source>
</evidence>
<organism evidence="2 3">
    <name type="scientific">Aurantimonas manganoxydans (strain ATCC BAA-1229 / DSM 21871 / SI85-9A1)</name>
    <dbReference type="NCBI Taxonomy" id="287752"/>
    <lineage>
        <taxon>Bacteria</taxon>
        <taxon>Pseudomonadati</taxon>
        <taxon>Pseudomonadota</taxon>
        <taxon>Alphaproteobacteria</taxon>
        <taxon>Hyphomicrobiales</taxon>
        <taxon>Aurantimonadaceae</taxon>
        <taxon>Aurantimonas</taxon>
    </lineage>
</organism>
<evidence type="ECO:0000256" key="1">
    <source>
        <dbReference type="SAM" id="MobiDB-lite"/>
    </source>
</evidence>
<dbReference type="InterPro" id="IPR021327">
    <property type="entry name" value="DUF2934"/>
</dbReference>
<reference evidence="2 3" key="1">
    <citation type="journal article" date="2008" name="Appl. Environ. Microbiol.">
        <title>Genomic insights into Mn(II) oxidation by the marine alphaproteobacterium Aurantimonas sp. strain SI85-9A1.</title>
        <authorList>
            <person name="Dick G.J."/>
            <person name="Podell S."/>
            <person name="Johnson H.A."/>
            <person name="Rivera-Espinoza Y."/>
            <person name="Bernier-Latmani R."/>
            <person name="McCarthy J.K."/>
            <person name="Torpey J.W."/>
            <person name="Clement B.G."/>
            <person name="Gaasterland T."/>
            <person name="Tebo B.M."/>
        </authorList>
    </citation>
    <scope>NUCLEOTIDE SEQUENCE [LARGE SCALE GENOMIC DNA]</scope>
    <source>
        <strain evidence="2 3">SI85-9A1</strain>
    </source>
</reference>
<dbReference type="BioCyc" id="AURANTIMONAS:SI859A1_03113-MONOMER"/>
<gene>
    <name evidence="2" type="ORF">SI859A1_03113</name>
</gene>
<comment type="caution">
    <text evidence="2">The sequence shown here is derived from an EMBL/GenBank/DDBJ whole genome shotgun (WGS) entry which is preliminary data.</text>
</comment>
<evidence type="ECO:0000313" key="3">
    <source>
        <dbReference type="Proteomes" id="UP000000321"/>
    </source>
</evidence>
<proteinExistence type="predicted"/>
<sequence>MRILVPFQNVWRRDMVRIDDAEAVRRLAYEIWEREGRPTGREHEHWAEANLIMAARNPVTAAEPVDEPRWNRIEAERAEADALRRALWTPEPFSTELFGQRMASPKPRSWSRRAQPSPVPVVEGRPAGGGARG</sequence>
<dbReference type="Proteomes" id="UP000000321">
    <property type="component" value="Unassembled WGS sequence"/>
</dbReference>
<name>Q1YFR7_AURMS</name>
<dbReference type="EMBL" id="AAPJ01000006">
    <property type="protein sequence ID" value="EAS48906.1"/>
    <property type="molecule type" value="Genomic_DNA"/>
</dbReference>
<feature type="region of interest" description="Disordered" evidence="1">
    <location>
        <begin position="96"/>
        <end position="133"/>
    </location>
</feature>